<dbReference type="PANTHER" id="PTHR43289:SF6">
    <property type="entry name" value="SERINE_THREONINE-PROTEIN KINASE NEKL-3"/>
    <property type="match status" value="1"/>
</dbReference>
<dbReference type="PANTHER" id="PTHR43289">
    <property type="entry name" value="MITOGEN-ACTIVATED PROTEIN KINASE KINASE KINASE 20-RELATED"/>
    <property type="match status" value="1"/>
</dbReference>
<dbReference type="GO" id="GO:0005524">
    <property type="term" value="F:ATP binding"/>
    <property type="evidence" value="ECO:0007669"/>
    <property type="project" value="UniProtKB-KW"/>
</dbReference>
<evidence type="ECO:0000256" key="4">
    <source>
        <dbReference type="ARBA" id="ARBA00022777"/>
    </source>
</evidence>
<sequence length="444" mass="49553">MVDLTGTMLNEYYLFRRMALGGVADVYCASSSRFEGREVAVKVFRSSYAQHSVARRYFLSESRKISAFQHQHILPLLAYGEESGLLYAVSPLMPTGSLDDLMMRVGQCFSVAQTLTILRQLCEAVQYAHDHEVLHGNLKPSNIFIAHDGRMLLADFGLACGYDELRQSLTRLGWGLANYAAPEQALGVLRRASDIYALGVLLFRLLTGALPFEGLSPEDVLHMHVYQPPPRLRDYDSSLPLSIEHVVQRALKKHAEERFTSAREFSQTLQEAVSLAHPFYQPFPSTKLYATPDAEPTIHSIYSEALSQHLPQEENISSTLEETYAYPEPGMVQALPVIASPTQQDPFPSASWRDGGRQEAELFISADPVEWSPLLTALSSLEQDAPDIKQSSIDFARPIDDIDKNPQQEATVSRGRQWLPLLVLLLLLLGLLGALFSAFYFPHG</sequence>
<dbReference type="Gene3D" id="3.30.200.20">
    <property type="entry name" value="Phosphorylase Kinase, domain 1"/>
    <property type="match status" value="1"/>
</dbReference>
<evidence type="ECO:0000256" key="5">
    <source>
        <dbReference type="ARBA" id="ARBA00022840"/>
    </source>
</evidence>
<dbReference type="EC" id="2.7.11.1" evidence="1"/>
<organism evidence="8 9">
    <name type="scientific">Ktedonospora formicarum</name>
    <dbReference type="NCBI Taxonomy" id="2778364"/>
    <lineage>
        <taxon>Bacteria</taxon>
        <taxon>Bacillati</taxon>
        <taxon>Chloroflexota</taxon>
        <taxon>Ktedonobacteria</taxon>
        <taxon>Ktedonobacterales</taxon>
        <taxon>Ktedonobacteraceae</taxon>
        <taxon>Ktedonospora</taxon>
    </lineage>
</organism>
<evidence type="ECO:0000256" key="1">
    <source>
        <dbReference type="ARBA" id="ARBA00012513"/>
    </source>
</evidence>
<feature type="transmembrane region" description="Helical" evidence="6">
    <location>
        <begin position="418"/>
        <end position="441"/>
    </location>
</feature>
<dbReference type="InterPro" id="IPR000719">
    <property type="entry name" value="Prot_kinase_dom"/>
</dbReference>
<proteinExistence type="predicted"/>
<dbReference type="CDD" id="cd14014">
    <property type="entry name" value="STKc_PknB_like"/>
    <property type="match status" value="1"/>
</dbReference>
<keyword evidence="4" id="KW-0418">Kinase</keyword>
<evidence type="ECO:0000313" key="9">
    <source>
        <dbReference type="Proteomes" id="UP000612362"/>
    </source>
</evidence>
<dbReference type="RefSeq" id="WP_220194893.1">
    <property type="nucleotide sequence ID" value="NZ_BNJF01000001.1"/>
</dbReference>
<dbReference type="AlphaFoldDB" id="A0A8J3MUN4"/>
<comment type="caution">
    <text evidence="8">The sequence shown here is derived from an EMBL/GenBank/DDBJ whole genome shotgun (WGS) entry which is preliminary data.</text>
</comment>
<protein>
    <recommendedName>
        <fullName evidence="1">non-specific serine/threonine protein kinase</fullName>
        <ecNumber evidence="1">2.7.11.1</ecNumber>
    </recommendedName>
</protein>
<evidence type="ECO:0000256" key="2">
    <source>
        <dbReference type="ARBA" id="ARBA00022679"/>
    </source>
</evidence>
<keyword evidence="3" id="KW-0547">Nucleotide-binding</keyword>
<gene>
    <name evidence="8" type="ORF">KSX_37380</name>
</gene>
<dbReference type="GO" id="GO:0004674">
    <property type="term" value="F:protein serine/threonine kinase activity"/>
    <property type="evidence" value="ECO:0007669"/>
    <property type="project" value="UniProtKB-EC"/>
</dbReference>
<evidence type="ECO:0000256" key="6">
    <source>
        <dbReference type="SAM" id="Phobius"/>
    </source>
</evidence>
<keyword evidence="9" id="KW-1185">Reference proteome</keyword>
<keyword evidence="5" id="KW-0067">ATP-binding</keyword>
<dbReference type="EMBL" id="BNJF01000001">
    <property type="protein sequence ID" value="GHO45575.1"/>
    <property type="molecule type" value="Genomic_DNA"/>
</dbReference>
<accession>A0A8J3MUN4</accession>
<keyword evidence="6" id="KW-0812">Transmembrane</keyword>
<dbReference type="Proteomes" id="UP000612362">
    <property type="component" value="Unassembled WGS sequence"/>
</dbReference>
<dbReference type="InterPro" id="IPR011009">
    <property type="entry name" value="Kinase-like_dom_sf"/>
</dbReference>
<feature type="domain" description="Protein kinase" evidence="7">
    <location>
        <begin position="12"/>
        <end position="280"/>
    </location>
</feature>
<reference evidence="8" key="1">
    <citation type="submission" date="2020-10" db="EMBL/GenBank/DDBJ databases">
        <title>Taxonomic study of unclassified bacteria belonging to the class Ktedonobacteria.</title>
        <authorList>
            <person name="Yabe S."/>
            <person name="Wang C.M."/>
            <person name="Zheng Y."/>
            <person name="Sakai Y."/>
            <person name="Cavaletti L."/>
            <person name="Monciardini P."/>
            <person name="Donadio S."/>
        </authorList>
    </citation>
    <scope>NUCLEOTIDE SEQUENCE</scope>
    <source>
        <strain evidence="8">SOSP1-1</strain>
    </source>
</reference>
<keyword evidence="2" id="KW-0808">Transferase</keyword>
<dbReference type="PROSITE" id="PS50011">
    <property type="entry name" value="PROTEIN_KINASE_DOM"/>
    <property type="match status" value="1"/>
</dbReference>
<evidence type="ECO:0000313" key="8">
    <source>
        <dbReference type="EMBL" id="GHO45575.1"/>
    </source>
</evidence>
<dbReference type="Pfam" id="PF00069">
    <property type="entry name" value="Pkinase"/>
    <property type="match status" value="1"/>
</dbReference>
<keyword evidence="6" id="KW-0472">Membrane</keyword>
<keyword evidence="6" id="KW-1133">Transmembrane helix</keyword>
<evidence type="ECO:0000259" key="7">
    <source>
        <dbReference type="PROSITE" id="PS50011"/>
    </source>
</evidence>
<evidence type="ECO:0000256" key="3">
    <source>
        <dbReference type="ARBA" id="ARBA00022741"/>
    </source>
</evidence>
<name>A0A8J3MUN4_9CHLR</name>
<dbReference type="Gene3D" id="1.10.510.10">
    <property type="entry name" value="Transferase(Phosphotransferase) domain 1"/>
    <property type="match status" value="1"/>
</dbReference>
<dbReference type="SUPFAM" id="SSF56112">
    <property type="entry name" value="Protein kinase-like (PK-like)"/>
    <property type="match status" value="1"/>
</dbReference>